<dbReference type="InterPro" id="IPR025451">
    <property type="entry name" value="DUF4211"/>
</dbReference>
<feature type="compositionally biased region" description="Acidic residues" evidence="7">
    <location>
        <begin position="101"/>
        <end position="113"/>
    </location>
</feature>
<feature type="domain" description="DUF4211" evidence="8">
    <location>
        <begin position="245"/>
        <end position="370"/>
    </location>
</feature>
<dbReference type="PANTHER" id="PTHR11380:SF5">
    <property type="entry name" value="TRANSCRIPTION INITIATION FACTOR TFIID SUBUNIT 13"/>
    <property type="match status" value="1"/>
</dbReference>
<evidence type="ECO:0000256" key="5">
    <source>
        <dbReference type="ARBA" id="ARBA00038392"/>
    </source>
</evidence>
<protein>
    <recommendedName>
        <fullName evidence="6">Transcription initiation factor TFIID subunit 13</fullName>
    </recommendedName>
</protein>
<dbReference type="InterPro" id="IPR009072">
    <property type="entry name" value="Histone-fold"/>
</dbReference>
<proteinExistence type="inferred from homology"/>
<feature type="region of interest" description="Disordered" evidence="7">
    <location>
        <begin position="371"/>
        <end position="395"/>
    </location>
</feature>
<comment type="similarity">
    <text evidence="5">Belongs to the TAF13 family.</text>
</comment>
<dbReference type="STRING" id="180088.A0A1J8QFP2"/>
<sequence length="730" mass="82536">MPQKASKSLSPKKMKQKTLTGFLVSSSPPPSSPPAPVKRQARRNPTIATFDSDESESVEQDSDVDAIKFEPEVIDVSDEDDSPRRPIRSTKRHKKFHAETDDLPDAAESDGSLEDGIGIPMRWKGNQKGKRRAIEDSDDESQTRRRKFVKGARPPSPEESVMDEIDKNHIIESRFRARDKKTTFQKNLEKLKNSKGKKRSKINLESSDSDTEQSGSSVMRPFKGARPDRGDGSESPSGENDDDDNFIVEDDEQGSSTTRLPVAFSMNTHQDLAHQFKIVFQLFVHMAVRPTAERRQFMKKMLKAEEYFSVPLQVMRRKLSGMKDSLVTSSVWKPEFKKPLERHPEFQLVRMMFSVPQCDACRLGGRVSTLLGRSESEDESSKSSGTDDDDDDDESSVKEFHLGRFCATRTQVFHEFSHWEHHLYKSLLREIDDVLDDNRGFVRIAFAGGVKPPKDMRDADKVMDWFDQRGLVDLQWQKIRQMMDSARNLEIGQHPAGTTYPYYHPGAPGAYAHPQTPGYPAYQGYATGVTGYGAWPYPYTYIQQQPAQASPQAARPPVQTTVPPATPSTPTPTIATPKTTTFTSYTPTYVRETVPATTGGGAGRGRKQANFKGLFSKERAFRDFFWCKLFSQISAVKNLMYGFGDDRNPANDTVNVMEEILVEFIADVCQTAGGPQRKTRLSIEDIRRALSRMPDAKKLARMEELLFMQEDIKRARAQFEESDITQSKEY</sequence>
<dbReference type="Gene3D" id="1.10.20.10">
    <property type="entry name" value="Histone, subunit A"/>
    <property type="match status" value="1"/>
</dbReference>
<evidence type="ECO:0000313" key="10">
    <source>
        <dbReference type="Proteomes" id="UP000183567"/>
    </source>
</evidence>
<keyword evidence="3" id="KW-0804">Transcription</keyword>
<dbReference type="GO" id="GO:0046982">
    <property type="term" value="F:protein heterodimerization activity"/>
    <property type="evidence" value="ECO:0007669"/>
    <property type="project" value="InterPro"/>
</dbReference>
<accession>A0A1J8QFP2</accession>
<dbReference type="OrthoDB" id="21499at2759"/>
<evidence type="ECO:0000256" key="2">
    <source>
        <dbReference type="ARBA" id="ARBA00023015"/>
    </source>
</evidence>
<dbReference type="InterPro" id="IPR003195">
    <property type="entry name" value="TFIID_TAF13"/>
</dbReference>
<feature type="compositionally biased region" description="Acidic residues" evidence="7">
    <location>
        <begin position="239"/>
        <end position="249"/>
    </location>
</feature>
<evidence type="ECO:0000256" key="1">
    <source>
        <dbReference type="ARBA" id="ARBA00004123"/>
    </source>
</evidence>
<gene>
    <name evidence="9" type="ORF">AZE42_03140</name>
</gene>
<keyword evidence="10" id="KW-1185">Reference proteome</keyword>
<feature type="compositionally biased region" description="Low complexity" evidence="7">
    <location>
        <begin position="571"/>
        <end position="580"/>
    </location>
</feature>
<feature type="region of interest" description="Disordered" evidence="7">
    <location>
        <begin position="547"/>
        <end position="580"/>
    </location>
</feature>
<dbReference type="Pfam" id="PF02269">
    <property type="entry name" value="TFIID-18kDa"/>
    <property type="match status" value="1"/>
</dbReference>
<dbReference type="Proteomes" id="UP000183567">
    <property type="component" value="Unassembled WGS sequence"/>
</dbReference>
<dbReference type="PANTHER" id="PTHR11380">
    <property type="entry name" value="TRANSCRIPTION INITIATION FACTOR TFIID/SUPT3-RELATED"/>
    <property type="match status" value="1"/>
</dbReference>
<feature type="compositionally biased region" description="Pro residues" evidence="7">
    <location>
        <begin position="27"/>
        <end position="36"/>
    </location>
</feature>
<keyword evidence="2" id="KW-0805">Transcription regulation</keyword>
<evidence type="ECO:0000313" key="9">
    <source>
        <dbReference type="EMBL" id="OJA10572.1"/>
    </source>
</evidence>
<evidence type="ECO:0000259" key="8">
    <source>
        <dbReference type="Pfam" id="PF13926"/>
    </source>
</evidence>
<reference evidence="9 10" key="1">
    <citation type="submission" date="2016-03" db="EMBL/GenBank/DDBJ databases">
        <title>Comparative genomics of the ectomycorrhizal sister species Rhizopogon vinicolor and Rhizopogon vesiculosus (Basidiomycota: Boletales) reveals a divergence of the mating type B locus.</title>
        <authorList>
            <person name="Mujic A.B."/>
            <person name="Kuo A."/>
            <person name="Tritt A."/>
            <person name="Lipzen A."/>
            <person name="Chen C."/>
            <person name="Johnson J."/>
            <person name="Sharma A."/>
            <person name="Barry K."/>
            <person name="Grigoriev I.V."/>
            <person name="Spatafora J.W."/>
        </authorList>
    </citation>
    <scope>NUCLEOTIDE SEQUENCE [LARGE SCALE GENOMIC DNA]</scope>
    <source>
        <strain evidence="9 10">AM-OR11-056</strain>
    </source>
</reference>
<dbReference type="SUPFAM" id="SSF47113">
    <property type="entry name" value="Histone-fold"/>
    <property type="match status" value="1"/>
</dbReference>
<keyword evidence="4" id="KW-0539">Nucleus</keyword>
<dbReference type="Pfam" id="PF13926">
    <property type="entry name" value="DUF4211"/>
    <property type="match status" value="1"/>
</dbReference>
<dbReference type="GO" id="GO:0051123">
    <property type="term" value="P:RNA polymerase II preinitiation complex assembly"/>
    <property type="evidence" value="ECO:0007669"/>
    <property type="project" value="TreeGrafter"/>
</dbReference>
<feature type="compositionally biased region" description="Basic residues" evidence="7">
    <location>
        <begin position="85"/>
        <end position="96"/>
    </location>
</feature>
<feature type="region of interest" description="Disordered" evidence="7">
    <location>
        <begin position="1"/>
        <end position="249"/>
    </location>
</feature>
<evidence type="ECO:0000256" key="3">
    <source>
        <dbReference type="ARBA" id="ARBA00023163"/>
    </source>
</evidence>
<dbReference type="EMBL" id="LVVM01005438">
    <property type="protein sequence ID" value="OJA10572.1"/>
    <property type="molecule type" value="Genomic_DNA"/>
</dbReference>
<feature type="compositionally biased region" description="Acidic residues" evidence="7">
    <location>
        <begin position="72"/>
        <end position="81"/>
    </location>
</feature>
<evidence type="ECO:0000256" key="4">
    <source>
        <dbReference type="ARBA" id="ARBA00023242"/>
    </source>
</evidence>
<name>A0A1J8QFP2_9AGAM</name>
<dbReference type="AlphaFoldDB" id="A0A1J8QFP2"/>
<evidence type="ECO:0000256" key="7">
    <source>
        <dbReference type="SAM" id="MobiDB-lite"/>
    </source>
</evidence>
<comment type="subcellular location">
    <subcellularLocation>
        <location evidence="1">Nucleus</location>
    </subcellularLocation>
</comment>
<comment type="caution">
    <text evidence="9">The sequence shown here is derived from an EMBL/GenBank/DDBJ whole genome shotgun (WGS) entry which is preliminary data.</text>
</comment>
<dbReference type="GO" id="GO:0005669">
    <property type="term" value="C:transcription factor TFIID complex"/>
    <property type="evidence" value="ECO:0007669"/>
    <property type="project" value="TreeGrafter"/>
</dbReference>
<evidence type="ECO:0000256" key="6">
    <source>
        <dbReference type="ARBA" id="ARBA00040136"/>
    </source>
</evidence>
<organism evidence="9 10">
    <name type="scientific">Rhizopogon vesiculosus</name>
    <dbReference type="NCBI Taxonomy" id="180088"/>
    <lineage>
        <taxon>Eukaryota</taxon>
        <taxon>Fungi</taxon>
        <taxon>Dikarya</taxon>
        <taxon>Basidiomycota</taxon>
        <taxon>Agaricomycotina</taxon>
        <taxon>Agaricomycetes</taxon>
        <taxon>Agaricomycetidae</taxon>
        <taxon>Boletales</taxon>
        <taxon>Suillineae</taxon>
        <taxon>Rhizopogonaceae</taxon>
        <taxon>Rhizopogon</taxon>
    </lineage>
</organism>
<feature type="compositionally biased region" description="Acidic residues" evidence="7">
    <location>
        <begin position="51"/>
        <end position="64"/>
    </location>
</feature>
<feature type="compositionally biased region" description="Basic and acidic residues" evidence="7">
    <location>
        <begin position="164"/>
        <end position="192"/>
    </location>
</feature>
<feature type="compositionally biased region" description="Low complexity" evidence="7">
    <location>
        <begin position="547"/>
        <end position="563"/>
    </location>
</feature>